<dbReference type="Proteomes" id="UP000249341">
    <property type="component" value="Unassembled WGS sequence"/>
</dbReference>
<protein>
    <submittedName>
        <fullName evidence="2">Uncharacterized protein</fullName>
    </submittedName>
</protein>
<dbReference type="AlphaFoldDB" id="A0A327ZBT6"/>
<comment type="caution">
    <text evidence="2">The sequence shown here is derived from an EMBL/GenBank/DDBJ whole genome shotgun (WGS) entry which is preliminary data.</text>
</comment>
<gene>
    <name evidence="2" type="ORF">B0I29_117234</name>
</gene>
<proteinExistence type="predicted"/>
<evidence type="ECO:0000256" key="1">
    <source>
        <dbReference type="SAM" id="MobiDB-lite"/>
    </source>
</evidence>
<feature type="region of interest" description="Disordered" evidence="1">
    <location>
        <begin position="129"/>
        <end position="161"/>
    </location>
</feature>
<sequence>MWPVDEDAGWRTVIDDRERFWEQKPGEAAAELMVGLLTQADDGHTLNWSWARAGEPIFPAPLTTLPDDETSIVRLLVSPDGTRLGVRNEGVPGRLAVTLGLVWDHLLDCLESGADPAPWEAKLQATAAEARERAEHQRQVADDREARAWGGAKPTERLRELDRQTHARPLAVLDRALLDRLAALPAARQREVAMWAARRAVENAGLDRAGWVADILALIETGQPLPPWLTDDYGQAAFRRLFTDPDLPHTLITLPNGQPDFLQMSVAFPALTGLGHQDPLAAAIEAVYGAAISHGHEHARFLREAHVMVGETGDIDERG</sequence>
<evidence type="ECO:0000313" key="2">
    <source>
        <dbReference type="EMBL" id="RAK29908.1"/>
    </source>
</evidence>
<dbReference type="EMBL" id="QLMJ01000017">
    <property type="protein sequence ID" value="RAK29908.1"/>
    <property type="molecule type" value="Genomic_DNA"/>
</dbReference>
<feature type="compositionally biased region" description="Basic and acidic residues" evidence="1">
    <location>
        <begin position="129"/>
        <end position="147"/>
    </location>
</feature>
<dbReference type="RefSeq" id="WP_111652851.1">
    <property type="nucleotide sequence ID" value="NZ_JACHWI010000008.1"/>
</dbReference>
<keyword evidence="3" id="KW-1185">Reference proteome</keyword>
<organism evidence="2 3">
    <name type="scientific">Actinoplanes lutulentus</name>
    <dbReference type="NCBI Taxonomy" id="1287878"/>
    <lineage>
        <taxon>Bacteria</taxon>
        <taxon>Bacillati</taxon>
        <taxon>Actinomycetota</taxon>
        <taxon>Actinomycetes</taxon>
        <taxon>Micromonosporales</taxon>
        <taxon>Micromonosporaceae</taxon>
        <taxon>Actinoplanes</taxon>
    </lineage>
</organism>
<evidence type="ECO:0000313" key="3">
    <source>
        <dbReference type="Proteomes" id="UP000249341"/>
    </source>
</evidence>
<reference evidence="2 3" key="1">
    <citation type="submission" date="2018-06" db="EMBL/GenBank/DDBJ databases">
        <title>Genomic Encyclopedia of Type Strains, Phase III (KMG-III): the genomes of soil and plant-associated and newly described type strains.</title>
        <authorList>
            <person name="Whitman W."/>
        </authorList>
    </citation>
    <scope>NUCLEOTIDE SEQUENCE [LARGE SCALE GENOMIC DNA]</scope>
    <source>
        <strain evidence="2 3">CGMCC 4.7090</strain>
    </source>
</reference>
<accession>A0A327ZBT6</accession>
<name>A0A327ZBT6_9ACTN</name>